<keyword evidence="2" id="KW-1185">Reference proteome</keyword>
<sequence>MTEYQSLISAKGFKTFTAVCLMGWYRAFFNIEPLNGSCWDMERGKSAVFPGDVSFGYEPLL</sequence>
<dbReference type="Proteomes" id="UP000008065">
    <property type="component" value="Unassembled WGS sequence"/>
</dbReference>
<dbReference type="GeneID" id="20828335"/>
<proteinExistence type="predicted"/>
<organism evidence="1 2">
    <name type="scientific">Neurospora tetrasperma (strain FGSC 2508 / ATCC MYA-4615 / P0657)</name>
    <dbReference type="NCBI Taxonomy" id="510951"/>
    <lineage>
        <taxon>Eukaryota</taxon>
        <taxon>Fungi</taxon>
        <taxon>Dikarya</taxon>
        <taxon>Ascomycota</taxon>
        <taxon>Pezizomycotina</taxon>
        <taxon>Sordariomycetes</taxon>
        <taxon>Sordariomycetidae</taxon>
        <taxon>Sordariales</taxon>
        <taxon>Sordariaceae</taxon>
        <taxon>Neurospora</taxon>
    </lineage>
</organism>
<evidence type="ECO:0000313" key="1">
    <source>
        <dbReference type="EMBL" id="EGO52003.1"/>
    </source>
</evidence>
<dbReference type="EMBL" id="GL891382">
    <property type="protein sequence ID" value="EGO52003.1"/>
    <property type="molecule type" value="Genomic_DNA"/>
</dbReference>
<accession>F8MZB2</accession>
<dbReference type="KEGG" id="nte:NEUTE1DRAFT51980"/>
<reference evidence="2" key="1">
    <citation type="journal article" date="2011" name="Genetics">
        <title>Massive changes in genome architecture accompany the transition to self-fertility in the filamentous fungus Neurospora tetrasperma.</title>
        <authorList>
            <person name="Ellison C.E."/>
            <person name="Stajich J.E."/>
            <person name="Jacobson D.J."/>
            <person name="Natvig D.O."/>
            <person name="Lapidus A."/>
            <person name="Foster B."/>
            <person name="Aerts A."/>
            <person name="Riley R."/>
            <person name="Lindquist E.A."/>
            <person name="Grigoriev I.V."/>
            <person name="Taylor J.W."/>
        </authorList>
    </citation>
    <scope>NUCLEOTIDE SEQUENCE [LARGE SCALE GENOMIC DNA]</scope>
    <source>
        <strain evidence="2">FGSC 2508 / P0657</strain>
    </source>
</reference>
<dbReference type="AlphaFoldDB" id="F8MZB2"/>
<dbReference type="RefSeq" id="XP_009855626.1">
    <property type="nucleotide sequence ID" value="XM_009857324.1"/>
</dbReference>
<gene>
    <name evidence="1" type="ORF">NEUTE1DRAFT_51980</name>
</gene>
<name>F8MZB2_NEUT8</name>
<dbReference type="HOGENOM" id="CLU_3050863_0_0_1"/>
<dbReference type="VEuPathDB" id="FungiDB:NEUTE1DRAFT_51980"/>
<evidence type="ECO:0000313" key="2">
    <source>
        <dbReference type="Proteomes" id="UP000008065"/>
    </source>
</evidence>
<protein>
    <submittedName>
        <fullName evidence="1">Uncharacterized protein</fullName>
    </submittedName>
</protein>